<dbReference type="Gene3D" id="2.10.260.10">
    <property type="match status" value="1"/>
</dbReference>
<dbReference type="Pfam" id="PF04014">
    <property type="entry name" value="MazE_antitoxin"/>
    <property type="match status" value="1"/>
</dbReference>
<dbReference type="SUPFAM" id="SSF89447">
    <property type="entry name" value="AbrB/MazE/MraZ-like"/>
    <property type="match status" value="1"/>
</dbReference>
<dbReference type="NCBIfam" id="TIGR01439">
    <property type="entry name" value="lp_hng_hel_AbrB"/>
    <property type="match status" value="1"/>
</dbReference>
<accession>A0A811TC94</accession>
<protein>
    <submittedName>
        <fullName evidence="2">Antidote-toxin recognition MazE, bacterial antitoxin</fullName>
    </submittedName>
</protein>
<gene>
    <name evidence="2" type="ORF">CHKLHMKO_00408</name>
</gene>
<sequence>MISKNVLAKGQVVIPKTIRDLLAINVGDELVIDVENEKIILSKKQNVFDVFLEICERSSSKISMKEIKRELETRYEGN</sequence>
<dbReference type="AlphaFoldDB" id="A0A811TC94"/>
<organism evidence="2 3">
    <name type="scientific">Candidatus Argoarchaeum ethanivorans</name>
    <dbReference type="NCBI Taxonomy" id="2608793"/>
    <lineage>
        <taxon>Archaea</taxon>
        <taxon>Methanobacteriati</taxon>
        <taxon>Methanobacteriota</taxon>
        <taxon>Stenosarchaea group</taxon>
        <taxon>Methanomicrobia</taxon>
        <taxon>Methanosarcinales</taxon>
        <taxon>Methanosarcinales incertae sedis</taxon>
        <taxon>GOM Arc I cluster</taxon>
        <taxon>Candidatus Argoarchaeum</taxon>
    </lineage>
</organism>
<dbReference type="GO" id="GO:0003677">
    <property type="term" value="F:DNA binding"/>
    <property type="evidence" value="ECO:0007669"/>
    <property type="project" value="InterPro"/>
</dbReference>
<dbReference type="InterPro" id="IPR052975">
    <property type="entry name" value="Repressor-like_regulatory"/>
</dbReference>
<dbReference type="InterPro" id="IPR037914">
    <property type="entry name" value="SpoVT-AbrB_sf"/>
</dbReference>
<dbReference type="PANTHER" id="PTHR34860:SF6">
    <property type="entry name" value="REPRESSOR-LIKE PROTEIN SSO7C3"/>
    <property type="match status" value="1"/>
</dbReference>
<feature type="domain" description="SpoVT-AbrB" evidence="1">
    <location>
        <begin position="4"/>
        <end position="49"/>
    </location>
</feature>
<dbReference type="EMBL" id="CAJHIO010000024">
    <property type="protein sequence ID" value="CAD6493069.1"/>
    <property type="molecule type" value="Genomic_DNA"/>
</dbReference>
<evidence type="ECO:0000259" key="1">
    <source>
        <dbReference type="SMART" id="SM00966"/>
    </source>
</evidence>
<evidence type="ECO:0000313" key="2">
    <source>
        <dbReference type="EMBL" id="CAD6493069.1"/>
    </source>
</evidence>
<dbReference type="Proteomes" id="UP000610373">
    <property type="component" value="Unassembled WGS sequence"/>
</dbReference>
<proteinExistence type="predicted"/>
<comment type="caution">
    <text evidence="2">The sequence shown here is derived from an EMBL/GenBank/DDBJ whole genome shotgun (WGS) entry which is preliminary data.</text>
</comment>
<reference evidence="2" key="1">
    <citation type="submission" date="2020-10" db="EMBL/GenBank/DDBJ databases">
        <authorList>
            <person name="Hahn C.J."/>
            <person name="Laso-Perez R."/>
            <person name="Vulcano F."/>
            <person name="Vaziourakis K.-M."/>
            <person name="Stokke R."/>
            <person name="Steen I.H."/>
            <person name="Teske A."/>
            <person name="Boetius A."/>
            <person name="Liebeke M."/>
            <person name="Amann R."/>
            <person name="Knittel K."/>
        </authorList>
    </citation>
    <scope>NUCLEOTIDE SEQUENCE</scope>
    <source>
        <strain evidence="2">Gfbio:e3339647-f889-4370-9287-4fb5cb688e4c:AG392O15_GoMArc1</strain>
    </source>
</reference>
<evidence type="ECO:0000313" key="3">
    <source>
        <dbReference type="Proteomes" id="UP000610373"/>
    </source>
</evidence>
<dbReference type="SMART" id="SM00966">
    <property type="entry name" value="SpoVT_AbrB"/>
    <property type="match status" value="1"/>
</dbReference>
<name>A0A811TC94_9EURY</name>
<dbReference type="PANTHER" id="PTHR34860">
    <property type="entry name" value="REPRESSOR-LIKE PROTEIN SSO7C3"/>
    <property type="match status" value="1"/>
</dbReference>
<dbReference type="InterPro" id="IPR007159">
    <property type="entry name" value="SpoVT-AbrB_dom"/>
</dbReference>